<keyword evidence="1" id="KW-0175">Coiled coil</keyword>
<dbReference type="RefSeq" id="WP_283399893.1">
    <property type="nucleotide sequence ID" value="NZ_FXUB01000001.1"/>
</dbReference>
<evidence type="ECO:0008006" key="4">
    <source>
        <dbReference type="Google" id="ProtNLM"/>
    </source>
</evidence>
<gene>
    <name evidence="2" type="ORF">SAMN06265339_0387</name>
</gene>
<proteinExistence type="predicted"/>
<evidence type="ECO:0000313" key="2">
    <source>
        <dbReference type="EMBL" id="SMP06576.1"/>
    </source>
</evidence>
<sequence>MENTGIKKIKEVFRLFKESLHELEQVEYAIELLEKELNEYRELVDRETLLPKAKFVKQKINRLIDRIKYSPEDHLLAVGVNLSLVEPIPEREEKQIMNQIAIYLDRRIRPGDLLFKLSDASLGMVFFAGGKEQAEAIVRRLEAMLLNLKAQTYSTQKVLVNFDIRHLDVTPDMTADLIFEKLVK</sequence>
<evidence type="ECO:0000313" key="3">
    <source>
        <dbReference type="Proteomes" id="UP001157911"/>
    </source>
</evidence>
<comment type="caution">
    <text evidence="2">The sequence shown here is derived from an EMBL/GenBank/DDBJ whole genome shotgun (WGS) entry which is preliminary data.</text>
</comment>
<keyword evidence="3" id="KW-1185">Reference proteome</keyword>
<protein>
    <recommendedName>
        <fullName evidence="4">GGDEF domain-containing protein</fullName>
    </recommendedName>
</protein>
<feature type="coiled-coil region" evidence="1">
    <location>
        <begin position="16"/>
        <end position="50"/>
    </location>
</feature>
<accession>A0ABY1NCT3</accession>
<dbReference type="EMBL" id="FXUB01000001">
    <property type="protein sequence ID" value="SMP06576.1"/>
    <property type="molecule type" value="Genomic_DNA"/>
</dbReference>
<dbReference type="Proteomes" id="UP001157911">
    <property type="component" value="Unassembled WGS sequence"/>
</dbReference>
<name>A0ABY1NCT3_9BACT</name>
<organism evidence="2 3">
    <name type="scientific">Desulfurobacterium pacificum</name>
    <dbReference type="NCBI Taxonomy" id="240166"/>
    <lineage>
        <taxon>Bacteria</taxon>
        <taxon>Pseudomonadati</taxon>
        <taxon>Aquificota</taxon>
        <taxon>Aquificia</taxon>
        <taxon>Desulfurobacteriales</taxon>
        <taxon>Desulfurobacteriaceae</taxon>
        <taxon>Desulfurobacterium</taxon>
    </lineage>
</organism>
<reference evidence="2 3" key="1">
    <citation type="submission" date="2017-05" db="EMBL/GenBank/DDBJ databases">
        <authorList>
            <person name="Varghese N."/>
            <person name="Submissions S."/>
        </authorList>
    </citation>
    <scope>NUCLEOTIDE SEQUENCE [LARGE SCALE GENOMIC DNA]</scope>
    <source>
        <strain evidence="2 3">DSM 15522</strain>
    </source>
</reference>
<evidence type="ECO:0000256" key="1">
    <source>
        <dbReference type="SAM" id="Coils"/>
    </source>
</evidence>